<dbReference type="AlphaFoldDB" id="A0A953M3G4"/>
<dbReference type="InterPro" id="IPR001387">
    <property type="entry name" value="Cro/C1-type_HTH"/>
</dbReference>
<proteinExistence type="predicted"/>
<gene>
    <name evidence="5" type="ORF">K8I29_18915</name>
</gene>
<sequence>MKKELFEELLESVKQGAAIMKGKMKPSRSIEFPESEVKKIREQYGLSQDKFAALMGISVATLRNWEQGRRKPEGPSRILLRVAAEHPEAILDVTRPKKIKKRA</sequence>
<dbReference type="GO" id="GO:0003677">
    <property type="term" value="F:DNA binding"/>
    <property type="evidence" value="ECO:0007669"/>
    <property type="project" value="UniProtKB-KW"/>
</dbReference>
<evidence type="ECO:0000256" key="1">
    <source>
        <dbReference type="ARBA" id="ARBA00023015"/>
    </source>
</evidence>
<keyword evidence="1" id="KW-0805">Transcription regulation</keyword>
<reference evidence="5" key="1">
    <citation type="journal article" date="2021" name="bioRxiv">
        <title>Unraveling nitrogen, sulfur and carbon metabolic pathways and microbial community transcriptional responses to substrate deprivation and toxicity stresses in a bioreactor mimicking anoxic brackish coastal sediment conditions.</title>
        <authorList>
            <person name="Martins P.D."/>
            <person name="Echeveste M.J."/>
            <person name="Arshad A."/>
            <person name="Kurth J."/>
            <person name="Ouboter H."/>
            <person name="Jetten M.S.M."/>
            <person name="Welte C.U."/>
        </authorList>
    </citation>
    <scope>NUCLEOTIDE SEQUENCE</scope>
    <source>
        <strain evidence="5">MAG_39</strain>
    </source>
</reference>
<reference evidence="5" key="2">
    <citation type="submission" date="2021-08" db="EMBL/GenBank/DDBJ databases">
        <authorList>
            <person name="Dalcin Martins P."/>
        </authorList>
    </citation>
    <scope>NUCLEOTIDE SEQUENCE</scope>
    <source>
        <strain evidence="5">MAG_39</strain>
    </source>
</reference>
<dbReference type="InterPro" id="IPR010982">
    <property type="entry name" value="Lambda_DNA-bd_dom_sf"/>
</dbReference>
<accession>A0A953M3G4</accession>
<evidence type="ECO:0000256" key="3">
    <source>
        <dbReference type="ARBA" id="ARBA00023163"/>
    </source>
</evidence>
<dbReference type="EMBL" id="JAIOIV010000147">
    <property type="protein sequence ID" value="MBZ0158272.1"/>
    <property type="molecule type" value="Genomic_DNA"/>
</dbReference>
<keyword evidence="2" id="KW-0238">DNA-binding</keyword>
<dbReference type="CDD" id="cd00093">
    <property type="entry name" value="HTH_XRE"/>
    <property type="match status" value="1"/>
</dbReference>
<dbReference type="Proteomes" id="UP000705867">
    <property type="component" value="Unassembled WGS sequence"/>
</dbReference>
<protein>
    <submittedName>
        <fullName evidence="5">Helix-turn-helix domain-containing protein</fullName>
    </submittedName>
</protein>
<dbReference type="Gene3D" id="1.10.260.40">
    <property type="entry name" value="lambda repressor-like DNA-binding domains"/>
    <property type="match status" value="1"/>
</dbReference>
<dbReference type="SMART" id="SM00530">
    <property type="entry name" value="HTH_XRE"/>
    <property type="match status" value="1"/>
</dbReference>
<dbReference type="PANTHER" id="PTHR36511:SF4">
    <property type="entry name" value="ANTITOXIN MQSA"/>
    <property type="match status" value="1"/>
</dbReference>
<dbReference type="InterPro" id="IPR052359">
    <property type="entry name" value="HTH-type_reg/antitoxin"/>
</dbReference>
<evidence type="ECO:0000259" key="4">
    <source>
        <dbReference type="PROSITE" id="PS50943"/>
    </source>
</evidence>
<evidence type="ECO:0000256" key="2">
    <source>
        <dbReference type="ARBA" id="ARBA00023125"/>
    </source>
</evidence>
<feature type="domain" description="HTH cro/C1-type" evidence="4">
    <location>
        <begin position="37"/>
        <end position="72"/>
    </location>
</feature>
<organism evidence="5 6">
    <name type="scientific">Candidatus Nitrobium versatile</name>
    <dbReference type="NCBI Taxonomy" id="2884831"/>
    <lineage>
        <taxon>Bacteria</taxon>
        <taxon>Pseudomonadati</taxon>
        <taxon>Nitrospirota</taxon>
        <taxon>Nitrospiria</taxon>
        <taxon>Nitrospirales</taxon>
        <taxon>Nitrospiraceae</taxon>
        <taxon>Candidatus Nitrobium</taxon>
    </lineage>
</organism>
<evidence type="ECO:0000313" key="6">
    <source>
        <dbReference type="Proteomes" id="UP000705867"/>
    </source>
</evidence>
<dbReference type="SUPFAM" id="SSF47413">
    <property type="entry name" value="lambda repressor-like DNA-binding domains"/>
    <property type="match status" value="1"/>
</dbReference>
<dbReference type="Pfam" id="PF01381">
    <property type="entry name" value="HTH_3"/>
    <property type="match status" value="1"/>
</dbReference>
<dbReference type="PROSITE" id="PS50943">
    <property type="entry name" value="HTH_CROC1"/>
    <property type="match status" value="1"/>
</dbReference>
<name>A0A953M3G4_9BACT</name>
<keyword evidence="3" id="KW-0804">Transcription</keyword>
<dbReference type="PANTHER" id="PTHR36511">
    <property type="entry name" value="MERR FAMILY BACTERIAL REGULATORY PROTEIN"/>
    <property type="match status" value="1"/>
</dbReference>
<comment type="caution">
    <text evidence="5">The sequence shown here is derived from an EMBL/GenBank/DDBJ whole genome shotgun (WGS) entry which is preliminary data.</text>
</comment>
<evidence type="ECO:0000313" key="5">
    <source>
        <dbReference type="EMBL" id="MBZ0158272.1"/>
    </source>
</evidence>